<dbReference type="AlphaFoldDB" id="A0A0P6Y707"/>
<name>A0A0P6Y707_9CHLR</name>
<sequence length="248" mass="26753">MELTGTFNSFPLRELLELMQQSSMCGELEIIGQHGRGVILTRDGLVRHAEYSDKVGPEAVWLLFEESNAQFAVRDLRELTQETMVSDATSLCDEAEDRARSWSELRNFIPSDNAIPYIRSGAMPSQPLDSMAVAVARTINGEHSIRSIAERLIIEPIDVSRAIVRLIKAGVVAIIGVDPAKSIAAKVVVPASAPIPSPNFTPTLTPAKPAELVNQPLPTQPATPASSDSSRPNQGGLLGRLAQGPARR</sequence>
<dbReference type="EMBL" id="LGKP01000035">
    <property type="protein sequence ID" value="KPL81227.1"/>
    <property type="molecule type" value="Genomic_DNA"/>
</dbReference>
<keyword evidence="4" id="KW-1185">Reference proteome</keyword>
<dbReference type="Proteomes" id="UP000050277">
    <property type="component" value="Unassembled WGS sequence"/>
</dbReference>
<evidence type="ECO:0000256" key="1">
    <source>
        <dbReference type="SAM" id="MobiDB-lite"/>
    </source>
</evidence>
<feature type="compositionally biased region" description="Polar residues" evidence="1">
    <location>
        <begin position="216"/>
        <end position="233"/>
    </location>
</feature>
<dbReference type="PANTHER" id="PTHR36304">
    <property type="entry name" value="DOMAIN GTPASE-ACTIVATING PROTEIN, PUTATIVE-RELATED-RELATED"/>
    <property type="match status" value="1"/>
</dbReference>
<feature type="domain" description="PatA-like N-terminal" evidence="2">
    <location>
        <begin position="4"/>
        <end position="102"/>
    </location>
</feature>
<dbReference type="Pfam" id="PF14332">
    <property type="entry name" value="DUF4388"/>
    <property type="match status" value="1"/>
</dbReference>
<dbReference type="InterPro" id="IPR025497">
    <property type="entry name" value="PatA-like_N"/>
</dbReference>
<dbReference type="RefSeq" id="WP_160319536.1">
    <property type="nucleotide sequence ID" value="NZ_LGKP01000035.1"/>
</dbReference>
<evidence type="ECO:0000259" key="2">
    <source>
        <dbReference type="Pfam" id="PF14332"/>
    </source>
</evidence>
<dbReference type="PANTHER" id="PTHR36304:SF4">
    <property type="entry name" value="DUF4388 DOMAIN-CONTAINING PROTEIN"/>
    <property type="match status" value="1"/>
</dbReference>
<organism evidence="3 4">
    <name type="scientific">Herpetosiphon geysericola</name>
    <dbReference type="NCBI Taxonomy" id="70996"/>
    <lineage>
        <taxon>Bacteria</taxon>
        <taxon>Bacillati</taxon>
        <taxon>Chloroflexota</taxon>
        <taxon>Chloroflexia</taxon>
        <taxon>Herpetosiphonales</taxon>
        <taxon>Herpetosiphonaceae</taxon>
        <taxon>Herpetosiphon</taxon>
    </lineage>
</organism>
<protein>
    <recommendedName>
        <fullName evidence="2">PatA-like N-terminal domain-containing protein</fullName>
    </recommendedName>
</protein>
<accession>A0A0P6Y707</accession>
<gene>
    <name evidence="3" type="ORF">SE18_21325</name>
</gene>
<feature type="region of interest" description="Disordered" evidence="1">
    <location>
        <begin position="200"/>
        <end position="248"/>
    </location>
</feature>
<evidence type="ECO:0000313" key="4">
    <source>
        <dbReference type="Proteomes" id="UP000050277"/>
    </source>
</evidence>
<proteinExistence type="predicted"/>
<evidence type="ECO:0000313" key="3">
    <source>
        <dbReference type="EMBL" id="KPL81227.1"/>
    </source>
</evidence>
<reference evidence="3 4" key="1">
    <citation type="submission" date="2015-07" db="EMBL/GenBank/DDBJ databases">
        <title>Whole genome sequence of Herpetosiphon geysericola DSM 7119.</title>
        <authorList>
            <person name="Hemp J."/>
            <person name="Ward L.M."/>
            <person name="Pace L.A."/>
            <person name="Fischer W.W."/>
        </authorList>
    </citation>
    <scope>NUCLEOTIDE SEQUENCE [LARGE SCALE GENOMIC DNA]</scope>
    <source>
        <strain evidence="3 4">DSM 7119</strain>
    </source>
</reference>
<dbReference type="OrthoDB" id="153104at2"/>
<comment type="caution">
    <text evidence="3">The sequence shown here is derived from an EMBL/GenBank/DDBJ whole genome shotgun (WGS) entry which is preliminary data.</text>
</comment>